<evidence type="ECO:0000313" key="1">
    <source>
        <dbReference type="EMBL" id="CAK9266722.1"/>
    </source>
</evidence>
<gene>
    <name evidence="1" type="ORF">CSSPJE1EN1_LOCUS12200</name>
</gene>
<sequence>MAEESKAALLINRSYEVVVSTLLLWAIGSFTCTPKCGSMKGAWRVLNRILHHALYFSDWNVWYSCRAREALADFERIHMIL</sequence>
<protein>
    <submittedName>
        <fullName evidence="1">Uncharacterized protein</fullName>
    </submittedName>
</protein>
<accession>A0ABP0WIL8</accession>
<keyword evidence="2" id="KW-1185">Reference proteome</keyword>
<name>A0ABP0WIL8_9BRYO</name>
<organism evidence="1 2">
    <name type="scientific">Sphagnum jensenii</name>
    <dbReference type="NCBI Taxonomy" id="128206"/>
    <lineage>
        <taxon>Eukaryota</taxon>
        <taxon>Viridiplantae</taxon>
        <taxon>Streptophyta</taxon>
        <taxon>Embryophyta</taxon>
        <taxon>Bryophyta</taxon>
        <taxon>Sphagnophytina</taxon>
        <taxon>Sphagnopsida</taxon>
        <taxon>Sphagnales</taxon>
        <taxon>Sphagnaceae</taxon>
        <taxon>Sphagnum</taxon>
    </lineage>
</organism>
<reference evidence="1" key="1">
    <citation type="submission" date="2024-02" db="EMBL/GenBank/DDBJ databases">
        <authorList>
            <consortium name="ELIXIR-Norway"/>
            <consortium name="Elixir Norway"/>
        </authorList>
    </citation>
    <scope>NUCLEOTIDE SEQUENCE</scope>
</reference>
<evidence type="ECO:0000313" key="2">
    <source>
        <dbReference type="Proteomes" id="UP001497444"/>
    </source>
</evidence>
<dbReference type="Proteomes" id="UP001497444">
    <property type="component" value="Chromosome 19"/>
</dbReference>
<dbReference type="EMBL" id="OZ020114">
    <property type="protein sequence ID" value="CAK9266722.1"/>
    <property type="molecule type" value="Genomic_DNA"/>
</dbReference>
<proteinExistence type="predicted"/>